<comment type="caution">
    <text evidence="2">The sequence shown here is derived from an EMBL/GenBank/DDBJ whole genome shotgun (WGS) entry which is preliminary data.</text>
</comment>
<feature type="transmembrane region" description="Helical" evidence="1">
    <location>
        <begin position="48"/>
        <end position="66"/>
    </location>
</feature>
<keyword evidence="1" id="KW-0812">Transmembrane</keyword>
<evidence type="ECO:0000313" key="2">
    <source>
        <dbReference type="EMBL" id="MDC3983091.1"/>
    </source>
</evidence>
<protein>
    <recommendedName>
        <fullName evidence="4">Glycosyltransferase RgtA/B/C/D-like domain-containing protein</fullName>
    </recommendedName>
</protein>
<keyword evidence="3" id="KW-1185">Reference proteome</keyword>
<feature type="transmembrane region" description="Helical" evidence="1">
    <location>
        <begin position="326"/>
        <end position="342"/>
    </location>
</feature>
<dbReference type="Proteomes" id="UP001151081">
    <property type="component" value="Unassembled WGS sequence"/>
</dbReference>
<gene>
    <name evidence="2" type="ORF">KEG57_21440</name>
</gene>
<feature type="transmembrane region" description="Helical" evidence="1">
    <location>
        <begin position="215"/>
        <end position="232"/>
    </location>
</feature>
<name>A0A9X4AT21_9BACT</name>
<sequence length="929" mass="101354">MLLEIVVAAAEAIKASLPLLAGLILGAVLLLFLERFLAGRVSPVVKRVLYAIVLLGGIGAGLALAWKIRWLCDDAFISFRYARNFSRGEGLVFNPGEWVEGYTNFLWTLVLGLLAKVRVSIPHAGLFGNLAAYVFAIVFVALVVRKASPKPAIIPFAALCLAGSRPFYTFASSGLETMPAAMLVAVGMWASLRKNGAFGAGLAFIAAALTRPDHLLLYGCMGLAIVAEDLIHHEERPFWKRLDLRRYFAYGAPLVLFYVPYFLWRWRAYGDFFPNTYYAKSGNLTYWSQGLVYATHFLFTSGAVIWIPLFLLALAGRSRNRAETRLRIFALLSLLVYGRYVVKVGGDFMEHRFFVSLLPILAVGTEVSLRYRLRELAGPARALVGSVAALAVAVAVLPVRVLKPYEKRWNLAEENTFYPVKNVFPFESGSIYAGMGERVHKTFIARGLRPKLSIDCIGLVGWYADLPIVDAYGLANRRIAHKSIEKRGRPGHEKRGSLEDLLAEGAVVDLGNPWGEKFKEETRANVDGSTFHFLRWDPDLVKALRTVKNTQIPDPARDIAVLARTGTRSDLLESLAFYEVFLERHPDREKLLGELRGQIGEVADFEGHLPAGAAMKGAGLRIEKMRRMGATGKSLLVSLPDAGGGTGTLEIDLGVLAKPELRFALGGKSSPGVRVELVVDGATQRTARPRADRQLVPEAWQIEDLQGRRASLRIVDEDKAPGSGLYIDGIHWSSGTKEDIRARLRSGVPGNGVELFRAALTELPENDPDVIAFAARFAIHYSFDEVFPEGTEITGTAFGKAPATGPTGNQQEITGFLGRALANGYHGGDAAKGKVALPMLTLDGQPIHVLVGGGKDCQKTFVGLEVDGRIVARSCGKNDEILRPTELSTSAYAGKQGRVVIVDESNGNWGHILADDVLMPAPPQAARVN</sequence>
<evidence type="ECO:0000313" key="3">
    <source>
        <dbReference type="Proteomes" id="UP001151081"/>
    </source>
</evidence>
<organism evidence="2 3">
    <name type="scientific">Polyangium jinanense</name>
    <dbReference type="NCBI Taxonomy" id="2829994"/>
    <lineage>
        <taxon>Bacteria</taxon>
        <taxon>Pseudomonadati</taxon>
        <taxon>Myxococcota</taxon>
        <taxon>Polyangia</taxon>
        <taxon>Polyangiales</taxon>
        <taxon>Polyangiaceae</taxon>
        <taxon>Polyangium</taxon>
    </lineage>
</organism>
<feature type="transmembrane region" description="Helical" evidence="1">
    <location>
        <begin position="15"/>
        <end position="36"/>
    </location>
</feature>
<feature type="transmembrane region" description="Helical" evidence="1">
    <location>
        <begin position="126"/>
        <end position="145"/>
    </location>
</feature>
<feature type="transmembrane region" description="Helical" evidence="1">
    <location>
        <begin position="383"/>
        <end position="402"/>
    </location>
</feature>
<reference evidence="2 3" key="1">
    <citation type="submission" date="2021-04" db="EMBL/GenBank/DDBJ databases">
        <title>Genome analysis of Polyangium sp.</title>
        <authorList>
            <person name="Li Y."/>
            <person name="Wang J."/>
        </authorList>
    </citation>
    <scope>NUCLEOTIDE SEQUENCE [LARGE SCALE GENOMIC DNA]</scope>
    <source>
        <strain evidence="2 3">SDU14</strain>
    </source>
</reference>
<dbReference type="AlphaFoldDB" id="A0A9X4AT21"/>
<feature type="transmembrane region" description="Helical" evidence="1">
    <location>
        <begin position="291"/>
        <end position="314"/>
    </location>
</feature>
<evidence type="ECO:0008006" key="4">
    <source>
        <dbReference type="Google" id="ProtNLM"/>
    </source>
</evidence>
<accession>A0A9X4AT21</accession>
<dbReference type="EMBL" id="JAGTJJ010000011">
    <property type="protein sequence ID" value="MDC3983091.1"/>
    <property type="molecule type" value="Genomic_DNA"/>
</dbReference>
<keyword evidence="1" id="KW-0472">Membrane</keyword>
<proteinExistence type="predicted"/>
<feature type="transmembrane region" description="Helical" evidence="1">
    <location>
        <begin position="244"/>
        <end position="264"/>
    </location>
</feature>
<dbReference type="RefSeq" id="WP_272458743.1">
    <property type="nucleotide sequence ID" value="NZ_JAGTJJ010000011.1"/>
</dbReference>
<feature type="transmembrane region" description="Helical" evidence="1">
    <location>
        <begin position="354"/>
        <end position="371"/>
    </location>
</feature>
<evidence type="ECO:0000256" key="1">
    <source>
        <dbReference type="SAM" id="Phobius"/>
    </source>
</evidence>
<keyword evidence="1" id="KW-1133">Transmembrane helix</keyword>